<dbReference type="EMBL" id="ML996701">
    <property type="protein sequence ID" value="KAF2398214.1"/>
    <property type="molecule type" value="Genomic_DNA"/>
</dbReference>
<sequence length="148" mass="16239">MGAERWLLRSLVAAPSCLQPYPNGWPDAESGVPVSMRNVRLIPMTKVPDLVPVSHSAIRLAGYGTDVMRITVRCDSGVEIMRASSAYTAFRSSVRVKDGISWSKQTTNRPAGANPPIFISNVREELSGCYLAAATRPHVCWNPQIMPR</sequence>
<evidence type="ECO:0000313" key="1">
    <source>
        <dbReference type="EMBL" id="KAF2398214.1"/>
    </source>
</evidence>
<evidence type="ECO:0000313" key="2">
    <source>
        <dbReference type="Proteomes" id="UP000799640"/>
    </source>
</evidence>
<keyword evidence="2" id="KW-1185">Reference proteome</keyword>
<dbReference type="AlphaFoldDB" id="A0A6G1HQL9"/>
<accession>A0A6G1HQL9</accession>
<gene>
    <name evidence="1" type="ORF">EJ06DRAFT_523544</name>
</gene>
<protein>
    <submittedName>
        <fullName evidence="1">Uncharacterized protein</fullName>
    </submittedName>
</protein>
<name>A0A6G1HQL9_9PEZI</name>
<organism evidence="1 2">
    <name type="scientific">Trichodelitschia bisporula</name>
    <dbReference type="NCBI Taxonomy" id="703511"/>
    <lineage>
        <taxon>Eukaryota</taxon>
        <taxon>Fungi</taxon>
        <taxon>Dikarya</taxon>
        <taxon>Ascomycota</taxon>
        <taxon>Pezizomycotina</taxon>
        <taxon>Dothideomycetes</taxon>
        <taxon>Dothideomycetes incertae sedis</taxon>
        <taxon>Phaeotrichales</taxon>
        <taxon>Phaeotrichaceae</taxon>
        <taxon>Trichodelitschia</taxon>
    </lineage>
</organism>
<dbReference type="Proteomes" id="UP000799640">
    <property type="component" value="Unassembled WGS sequence"/>
</dbReference>
<proteinExistence type="predicted"/>
<reference evidence="1" key="1">
    <citation type="journal article" date="2020" name="Stud. Mycol.">
        <title>101 Dothideomycetes genomes: a test case for predicting lifestyles and emergence of pathogens.</title>
        <authorList>
            <person name="Haridas S."/>
            <person name="Albert R."/>
            <person name="Binder M."/>
            <person name="Bloem J."/>
            <person name="Labutti K."/>
            <person name="Salamov A."/>
            <person name="Andreopoulos B."/>
            <person name="Baker S."/>
            <person name="Barry K."/>
            <person name="Bills G."/>
            <person name="Bluhm B."/>
            <person name="Cannon C."/>
            <person name="Castanera R."/>
            <person name="Culley D."/>
            <person name="Daum C."/>
            <person name="Ezra D."/>
            <person name="Gonzalez J."/>
            <person name="Henrissat B."/>
            <person name="Kuo A."/>
            <person name="Liang C."/>
            <person name="Lipzen A."/>
            <person name="Lutzoni F."/>
            <person name="Magnuson J."/>
            <person name="Mondo S."/>
            <person name="Nolan M."/>
            <person name="Ohm R."/>
            <person name="Pangilinan J."/>
            <person name="Park H.-J."/>
            <person name="Ramirez L."/>
            <person name="Alfaro M."/>
            <person name="Sun H."/>
            <person name="Tritt A."/>
            <person name="Yoshinaga Y."/>
            <person name="Zwiers L.-H."/>
            <person name="Turgeon B."/>
            <person name="Goodwin S."/>
            <person name="Spatafora J."/>
            <person name="Crous P."/>
            <person name="Grigoriev I."/>
        </authorList>
    </citation>
    <scope>NUCLEOTIDE SEQUENCE</scope>
    <source>
        <strain evidence="1">CBS 262.69</strain>
    </source>
</reference>